<dbReference type="Pfam" id="PF00478">
    <property type="entry name" value="IMPDH"/>
    <property type="match status" value="1"/>
</dbReference>
<dbReference type="KEGG" id="ccho:CCHOA_09290"/>
<dbReference type="EC" id="1.-.-.-" evidence="5"/>
<dbReference type="PANTHER" id="PTHR11911">
    <property type="entry name" value="INOSINE-5-MONOPHOSPHATE DEHYDROGENASE RELATED"/>
    <property type="match status" value="1"/>
</dbReference>
<accession>A0A3G6J804</accession>
<dbReference type="InterPro" id="IPR001093">
    <property type="entry name" value="IMP_DH_GMPRt"/>
</dbReference>
<evidence type="ECO:0000313" key="5">
    <source>
        <dbReference type="EMBL" id="AZA14241.1"/>
    </source>
</evidence>
<keyword evidence="3" id="KW-0520">NAD</keyword>
<keyword evidence="6" id="KW-1185">Reference proteome</keyword>
<dbReference type="RefSeq" id="WP_123929351.1">
    <property type="nucleotide sequence ID" value="NZ_CP033896.1"/>
</dbReference>
<evidence type="ECO:0000256" key="1">
    <source>
        <dbReference type="ARBA" id="ARBA00005502"/>
    </source>
</evidence>
<reference evidence="5 6" key="1">
    <citation type="submission" date="2018-11" db="EMBL/GenBank/DDBJ databases">
        <authorList>
            <person name="Kleinhagauer T."/>
            <person name="Glaeser S.P."/>
            <person name="Spergser J."/>
            <person name="Ruckert C."/>
            <person name="Kaempfer P."/>
            <person name="Busse H.-J."/>
        </authorList>
    </citation>
    <scope>NUCLEOTIDE SEQUENCE [LARGE SCALE GENOMIC DNA]</scope>
    <source>
        <strain evidence="5 6">200CH</strain>
    </source>
</reference>
<organism evidence="5 6">
    <name type="scientific">Corynebacterium choanae</name>
    <dbReference type="NCBI Taxonomy" id="1862358"/>
    <lineage>
        <taxon>Bacteria</taxon>
        <taxon>Bacillati</taxon>
        <taxon>Actinomycetota</taxon>
        <taxon>Actinomycetes</taxon>
        <taxon>Mycobacteriales</taxon>
        <taxon>Corynebacteriaceae</taxon>
        <taxon>Corynebacterium</taxon>
    </lineage>
</organism>
<dbReference type="InterPro" id="IPR005990">
    <property type="entry name" value="IMP_DH"/>
</dbReference>
<evidence type="ECO:0000259" key="4">
    <source>
        <dbReference type="Pfam" id="PF00478"/>
    </source>
</evidence>
<dbReference type="Proteomes" id="UP000269019">
    <property type="component" value="Chromosome"/>
</dbReference>
<dbReference type="GO" id="GO:0003938">
    <property type="term" value="F:IMP dehydrogenase activity"/>
    <property type="evidence" value="ECO:0007669"/>
    <property type="project" value="InterPro"/>
</dbReference>
<dbReference type="NCBIfam" id="TIGR01304">
    <property type="entry name" value="IMP_DH_rel_2"/>
    <property type="match status" value="1"/>
</dbReference>
<dbReference type="GO" id="GO:0006183">
    <property type="term" value="P:GTP biosynthetic process"/>
    <property type="evidence" value="ECO:0007669"/>
    <property type="project" value="TreeGrafter"/>
</dbReference>
<evidence type="ECO:0000256" key="2">
    <source>
        <dbReference type="ARBA" id="ARBA00023002"/>
    </source>
</evidence>
<dbReference type="PANTHER" id="PTHR11911:SF85">
    <property type="entry name" value="INOSINE-5'-MONOPHOSPHATE DEHYDROGENASE"/>
    <property type="match status" value="1"/>
</dbReference>
<dbReference type="EMBL" id="CP033896">
    <property type="protein sequence ID" value="AZA14241.1"/>
    <property type="molecule type" value="Genomic_DNA"/>
</dbReference>
<name>A0A3G6J804_9CORY</name>
<keyword evidence="2 5" id="KW-0560">Oxidoreductase</keyword>
<sequence>MREHVEIGQGRQALRHYELADVAIVPTRRTRSSKDVDTTWHIDAYHFDVPLIAHPTDALVDIPFAAEFQRLGGLAPLNVEGLWGRHANAEEELAALADVANTDPQAAMRKLRELHAAPLNVELISERIAKMRDSGMTVAVRVTPQQARELAPVVVKAGAEILFIQGTVISAEHVATDGQPLNLKEFIGTLDVPVICGGVYDYTTALHLMRTGAAGVIVGGGENLQAASMGIGVGMATAIADVAAARRDYLDETAGRYVHVICDSEEVFTSADVVKAIACGADAVVLGRPLAIAEEAAAKGAFWTHASAHPRFPRFEVEGHMAAMFGDERIDDGAVTLETLLHGPSTAADGTQNFVGALKRAMGKCGYTDVKQFQKVALAVR</sequence>
<proteinExistence type="inferred from homology"/>
<comment type="similarity">
    <text evidence="1">Belongs to the IMPDH/GMPR family.</text>
</comment>
<evidence type="ECO:0000256" key="3">
    <source>
        <dbReference type="ARBA" id="ARBA00023027"/>
    </source>
</evidence>
<dbReference type="InterPro" id="IPR013785">
    <property type="entry name" value="Aldolase_TIM"/>
</dbReference>
<dbReference type="Gene3D" id="3.20.20.70">
    <property type="entry name" value="Aldolase class I"/>
    <property type="match status" value="1"/>
</dbReference>
<gene>
    <name evidence="5" type="ORF">CCHOA_09290</name>
</gene>
<dbReference type="InterPro" id="IPR005992">
    <property type="entry name" value="IMP_DH-rel2"/>
</dbReference>
<dbReference type="SUPFAM" id="SSF51412">
    <property type="entry name" value="Inosine monophosphate dehydrogenase (IMPDH)"/>
    <property type="match status" value="1"/>
</dbReference>
<dbReference type="AlphaFoldDB" id="A0A3G6J804"/>
<evidence type="ECO:0000313" key="6">
    <source>
        <dbReference type="Proteomes" id="UP000269019"/>
    </source>
</evidence>
<feature type="domain" description="IMP dehydrogenase/GMP reductase" evidence="4">
    <location>
        <begin position="20"/>
        <end position="377"/>
    </location>
</feature>
<dbReference type="OrthoDB" id="9805398at2"/>
<protein>
    <submittedName>
        <fullName evidence="5">Putative oxidoreductase</fullName>
        <ecNumber evidence="5">1.-.-.-</ecNumber>
    </submittedName>
</protein>
<dbReference type="SMART" id="SM01240">
    <property type="entry name" value="IMPDH"/>
    <property type="match status" value="1"/>
</dbReference>